<evidence type="ECO:0000313" key="1">
    <source>
        <dbReference type="EMBL" id="QQP49561.1"/>
    </source>
</evidence>
<organism evidence="1 2">
    <name type="scientific">Caligus rogercresseyi</name>
    <name type="common">Sea louse</name>
    <dbReference type="NCBI Taxonomy" id="217165"/>
    <lineage>
        <taxon>Eukaryota</taxon>
        <taxon>Metazoa</taxon>
        <taxon>Ecdysozoa</taxon>
        <taxon>Arthropoda</taxon>
        <taxon>Crustacea</taxon>
        <taxon>Multicrustacea</taxon>
        <taxon>Hexanauplia</taxon>
        <taxon>Copepoda</taxon>
        <taxon>Siphonostomatoida</taxon>
        <taxon>Caligidae</taxon>
        <taxon>Caligus</taxon>
    </lineage>
</organism>
<dbReference type="EMBL" id="CP045895">
    <property type="protein sequence ID" value="QQP49561.1"/>
    <property type="molecule type" value="Genomic_DNA"/>
</dbReference>
<protein>
    <submittedName>
        <fullName evidence="1">Uncharacterized protein</fullName>
    </submittedName>
</protein>
<name>A0A7T8HGW1_CALRO</name>
<sequence>MSFREGLDVLITAEIHLKEDSGLNSIKGRFRIGICYFHKNFGNKAYNCAGGCQFQKKKFKVGILPGHIRCYTTSASVSTVTTPHLSAWHYSMRSLACYF</sequence>
<evidence type="ECO:0000313" key="2">
    <source>
        <dbReference type="Proteomes" id="UP000595437"/>
    </source>
</evidence>
<dbReference type="AlphaFoldDB" id="A0A7T8HGW1"/>
<keyword evidence="2" id="KW-1185">Reference proteome</keyword>
<dbReference type="Proteomes" id="UP000595437">
    <property type="component" value="Chromosome 6"/>
</dbReference>
<accession>A0A7T8HGW1</accession>
<reference evidence="2" key="1">
    <citation type="submission" date="2021-01" db="EMBL/GenBank/DDBJ databases">
        <title>Caligus Genome Assembly.</title>
        <authorList>
            <person name="Gallardo-Escarate C."/>
        </authorList>
    </citation>
    <scope>NUCLEOTIDE SEQUENCE [LARGE SCALE GENOMIC DNA]</scope>
</reference>
<gene>
    <name evidence="1" type="ORF">FKW44_010271</name>
</gene>
<proteinExistence type="predicted"/>